<evidence type="ECO:0000313" key="6">
    <source>
        <dbReference type="EMBL" id="MCB4820304.1"/>
    </source>
</evidence>
<evidence type="ECO:0000259" key="5">
    <source>
        <dbReference type="PROSITE" id="PS50931"/>
    </source>
</evidence>
<feature type="domain" description="HTH lysR-type" evidence="5">
    <location>
        <begin position="2"/>
        <end position="59"/>
    </location>
</feature>
<dbReference type="InterPro" id="IPR000847">
    <property type="entry name" value="LysR_HTH_N"/>
</dbReference>
<accession>A0A9X1IAM4</accession>
<protein>
    <submittedName>
        <fullName evidence="6">LysR family transcriptional regulator</fullName>
    </submittedName>
</protein>
<keyword evidence="7" id="KW-1185">Reference proteome</keyword>
<organism evidence="6 7">
    <name type="scientific">Roseicella aerolata</name>
    <dbReference type="NCBI Taxonomy" id="2883479"/>
    <lineage>
        <taxon>Bacteria</taxon>
        <taxon>Pseudomonadati</taxon>
        <taxon>Pseudomonadota</taxon>
        <taxon>Alphaproteobacteria</taxon>
        <taxon>Acetobacterales</taxon>
        <taxon>Roseomonadaceae</taxon>
        <taxon>Roseicella</taxon>
    </lineage>
</organism>
<dbReference type="SUPFAM" id="SSF53850">
    <property type="entry name" value="Periplasmic binding protein-like II"/>
    <property type="match status" value="1"/>
</dbReference>
<proteinExistence type="inferred from homology"/>
<dbReference type="SUPFAM" id="SSF46785">
    <property type="entry name" value="Winged helix' DNA-binding domain"/>
    <property type="match status" value="1"/>
</dbReference>
<dbReference type="RefSeq" id="WP_226603358.1">
    <property type="nucleotide sequence ID" value="NZ_JAJAQI010000001.1"/>
</dbReference>
<evidence type="ECO:0000256" key="3">
    <source>
        <dbReference type="ARBA" id="ARBA00023125"/>
    </source>
</evidence>
<evidence type="ECO:0000256" key="2">
    <source>
        <dbReference type="ARBA" id="ARBA00023015"/>
    </source>
</evidence>
<dbReference type="InterPro" id="IPR036388">
    <property type="entry name" value="WH-like_DNA-bd_sf"/>
</dbReference>
<reference evidence="6" key="1">
    <citation type="submission" date="2021-10" db="EMBL/GenBank/DDBJ databases">
        <title>Roseicella aerolatum sp. nov., isolated from aerosols of e-waste dismantling site.</title>
        <authorList>
            <person name="Qin T."/>
        </authorList>
    </citation>
    <scope>NUCLEOTIDE SEQUENCE</scope>
    <source>
        <strain evidence="6">GB24</strain>
    </source>
</reference>
<dbReference type="PANTHER" id="PTHR30579">
    <property type="entry name" value="TRANSCRIPTIONAL REGULATOR"/>
    <property type="match status" value="1"/>
</dbReference>
<keyword evidence="3" id="KW-0238">DNA-binding</keyword>
<dbReference type="Proteomes" id="UP001139311">
    <property type="component" value="Unassembled WGS sequence"/>
</dbReference>
<keyword evidence="4" id="KW-0804">Transcription</keyword>
<comment type="caution">
    <text evidence="6">The sequence shown here is derived from an EMBL/GenBank/DDBJ whole genome shotgun (WGS) entry which is preliminary data.</text>
</comment>
<dbReference type="PANTHER" id="PTHR30579:SF7">
    <property type="entry name" value="HTH-TYPE TRANSCRIPTIONAL REGULATOR LRHA-RELATED"/>
    <property type="match status" value="1"/>
</dbReference>
<dbReference type="Gene3D" id="1.10.10.10">
    <property type="entry name" value="Winged helix-like DNA-binding domain superfamily/Winged helix DNA-binding domain"/>
    <property type="match status" value="1"/>
</dbReference>
<keyword evidence="2" id="KW-0805">Transcription regulation</keyword>
<dbReference type="Pfam" id="PF00126">
    <property type="entry name" value="HTH_1"/>
    <property type="match status" value="1"/>
</dbReference>
<name>A0A9X1IAM4_9PROT</name>
<sequence length="284" mass="31029">MIDIDLLRSFVAIYESGSFTAASEIVGRTQSAVSLQMRKLEEQLGQALFRRDPSGIVPTPHGELLLAHARRILRAHDEVLIAFDRHGRPPAHWKIGISADYGQVLLPRVLAAIEAARPGTRIDVICGPSADLAGQVLDGRVDLGFLGEGEGLGHGPVVHRERCIWATGGEAHLRDPLPLALPPRQCLYRRWACDRLDAMGRPHRILYTSYSIGGLQAVVRGGLAVTVISEGALVPGMRELTEAEGFPSLPDVLVRMVRCMARDDALLRELEQELALRLGAVERV</sequence>
<dbReference type="InterPro" id="IPR036390">
    <property type="entry name" value="WH_DNA-bd_sf"/>
</dbReference>
<dbReference type="GO" id="GO:0003677">
    <property type="term" value="F:DNA binding"/>
    <property type="evidence" value="ECO:0007669"/>
    <property type="project" value="UniProtKB-KW"/>
</dbReference>
<dbReference type="AlphaFoldDB" id="A0A9X1IAM4"/>
<dbReference type="GO" id="GO:0003700">
    <property type="term" value="F:DNA-binding transcription factor activity"/>
    <property type="evidence" value="ECO:0007669"/>
    <property type="project" value="InterPro"/>
</dbReference>
<dbReference type="PRINTS" id="PR00039">
    <property type="entry name" value="HTHLYSR"/>
</dbReference>
<dbReference type="PROSITE" id="PS50931">
    <property type="entry name" value="HTH_LYSR"/>
    <property type="match status" value="1"/>
</dbReference>
<evidence type="ECO:0000256" key="4">
    <source>
        <dbReference type="ARBA" id="ARBA00023163"/>
    </source>
</evidence>
<dbReference type="FunFam" id="1.10.10.10:FF:000001">
    <property type="entry name" value="LysR family transcriptional regulator"/>
    <property type="match status" value="1"/>
</dbReference>
<dbReference type="EMBL" id="JAJAQI010000001">
    <property type="protein sequence ID" value="MCB4820304.1"/>
    <property type="molecule type" value="Genomic_DNA"/>
</dbReference>
<dbReference type="InterPro" id="IPR005119">
    <property type="entry name" value="LysR_subst-bd"/>
</dbReference>
<evidence type="ECO:0000256" key="1">
    <source>
        <dbReference type="ARBA" id="ARBA00009437"/>
    </source>
</evidence>
<comment type="similarity">
    <text evidence="1">Belongs to the LysR transcriptional regulatory family.</text>
</comment>
<dbReference type="InterPro" id="IPR050176">
    <property type="entry name" value="LTTR"/>
</dbReference>
<dbReference type="Pfam" id="PF03466">
    <property type="entry name" value="LysR_substrate"/>
    <property type="match status" value="1"/>
</dbReference>
<dbReference type="Gene3D" id="3.40.190.10">
    <property type="entry name" value="Periplasmic binding protein-like II"/>
    <property type="match status" value="2"/>
</dbReference>
<gene>
    <name evidence="6" type="ORF">LHA35_00985</name>
</gene>
<evidence type="ECO:0000313" key="7">
    <source>
        <dbReference type="Proteomes" id="UP001139311"/>
    </source>
</evidence>